<reference evidence="2" key="1">
    <citation type="submission" date="2015-01" db="EMBL/GenBank/DDBJ databases">
        <title>The Genome Sequence of Cladophialophora bantiana CBS 173.52.</title>
        <authorList>
            <consortium name="The Broad Institute Genomics Platform"/>
            <person name="Cuomo C."/>
            <person name="de Hoog S."/>
            <person name="Gorbushina A."/>
            <person name="Stielow B."/>
            <person name="Teixiera M."/>
            <person name="Abouelleil A."/>
            <person name="Chapman S.B."/>
            <person name="Priest M."/>
            <person name="Young S.K."/>
            <person name="Wortman J."/>
            <person name="Nusbaum C."/>
            <person name="Birren B."/>
        </authorList>
    </citation>
    <scope>NUCLEOTIDE SEQUENCE [LARGE SCALE GENOMIC DNA]</scope>
    <source>
        <strain evidence="2">CBS 173.52</strain>
    </source>
</reference>
<sequence>MDLKSPSHNTSLLDGTPSPAPPSQWPEDPYNPPTIDQSHDVALVIRVLNQSYNCHGVYHSKILLWGSPGSGKRRIATEAALQFSARTGCKILWIDGRSFECFIRDYRAAYTIITGENLPRGLTLTHTLLKIKSTLEARRDESLIVVFDLQFYLEEDVETALSTPDLFLPDRCRILFTSSYVIPSECVGGNRDSSVTCGLKLARRAICLYVGGLNEEQGMQYFRASVPHSNDAVDCLRAFGHRDSWQTTPLCLALSCACMRLLQVSPKHFHQLCAHKAREGCSPSWPGYSPIFSDIMSILWDALNDYDVAAGRLLAICSIVDRVAIPVPLVEKFPIFQNNRERLVSAIDILRLSGLVEIHRGAGLETINLHLQVQRWLQLKRRRIEDKQELTDLVHTWVSVLSDYLSKPKDELRKNDPIFDAEKFWRMLAHVTSLCSLKSRQSRELCSMQYMAFLKHVAIFLVDDGFFVGMAWAAVTHALSMCTFLQSRQVHNLELDREYVHIRQVRANAYMNMSEYGQAEIELREAKRVLGRRLSGCADSTQTLREMQDTEAYLSVVQGKWPEAGRMLTELLAYPEPNAEPSKVAQRHYWMAKQKAAVGADISALEHSHMTMSYWRDLPYEEQWGFKDSRRLYWVEKHMLNLMNLRKYKGALLLGTRLLQRAHELTPLLGASVCRLTYRVVYCQCMLDKVDDAESAVCRLLDLPSHDKYGDDTTRAYLLYTLYELAVVLQRNGRAVEAEGLYRFNIQSAKLYDVKNLSGTEKYDSWRDYLQLVMCLVEQGKVLEARKLREEYEYENPDKEFADSIIQNSWSAYRQSKELYERAIEAEKSGTALEFKASVDLAGTRSALKRAVKWFGSPKHRLEEGRDFESDIDLHHIGRARNSRLLQLLHFPLVYLAFVDRRSGALGYDWQNTEFLWANLQQSVLGQYWKWCECRRKRRRSQSVHESDEPVVTPKGDSDDSERRLKQKLITDWTIRMPDMSKAVLENCAPSCPCIEANKRGLLETSALESKLFLWKEPTGENRKSKSQYRFRNPKPSRSPIPREELFTLLQPNTWFWIQPEFANGESEGENYIIPRATEIPGIAITPPDGQVDLLPLATDPQERVTKYYKRDYAADFACLLEKHERGCYRPTRLDDILEDDEEEEK</sequence>
<keyword evidence="3" id="KW-1185">Reference proteome</keyword>
<dbReference type="AlphaFoldDB" id="A0A0D2HYU1"/>
<feature type="compositionally biased region" description="Pro residues" evidence="1">
    <location>
        <begin position="18"/>
        <end position="32"/>
    </location>
</feature>
<feature type="compositionally biased region" description="Polar residues" evidence="1">
    <location>
        <begin position="1"/>
        <end position="13"/>
    </location>
</feature>
<protein>
    <submittedName>
        <fullName evidence="2">Uncharacterized protein</fullName>
    </submittedName>
</protein>
<dbReference type="EMBL" id="KN846983">
    <property type="protein sequence ID" value="KIW96075.1"/>
    <property type="molecule type" value="Genomic_DNA"/>
</dbReference>
<dbReference type="OrthoDB" id="4155629at2759"/>
<proteinExistence type="predicted"/>
<gene>
    <name evidence="2" type="ORF">Z519_03141</name>
</gene>
<dbReference type="Proteomes" id="UP000053789">
    <property type="component" value="Unassembled WGS sequence"/>
</dbReference>
<evidence type="ECO:0000313" key="2">
    <source>
        <dbReference type="EMBL" id="KIW96075.1"/>
    </source>
</evidence>
<dbReference type="VEuPathDB" id="FungiDB:Z519_03141"/>
<organism evidence="2 3">
    <name type="scientific">Cladophialophora bantiana (strain ATCC 10958 / CBS 173.52 / CDC B-1940 / NIH 8579)</name>
    <name type="common">Xylohypha bantiana</name>
    <dbReference type="NCBI Taxonomy" id="1442370"/>
    <lineage>
        <taxon>Eukaryota</taxon>
        <taxon>Fungi</taxon>
        <taxon>Dikarya</taxon>
        <taxon>Ascomycota</taxon>
        <taxon>Pezizomycotina</taxon>
        <taxon>Eurotiomycetes</taxon>
        <taxon>Chaetothyriomycetidae</taxon>
        <taxon>Chaetothyriales</taxon>
        <taxon>Herpotrichiellaceae</taxon>
        <taxon>Cladophialophora</taxon>
    </lineage>
</organism>
<feature type="region of interest" description="Disordered" evidence="1">
    <location>
        <begin position="943"/>
        <end position="964"/>
    </location>
</feature>
<dbReference type="InterPro" id="IPR011990">
    <property type="entry name" value="TPR-like_helical_dom_sf"/>
</dbReference>
<dbReference type="GeneID" id="27696069"/>
<dbReference type="HOGENOM" id="CLU_275449_0_0_1"/>
<feature type="region of interest" description="Disordered" evidence="1">
    <location>
        <begin position="1"/>
        <end position="32"/>
    </location>
</feature>
<accession>A0A0D2HYU1</accession>
<evidence type="ECO:0000256" key="1">
    <source>
        <dbReference type="SAM" id="MobiDB-lite"/>
    </source>
</evidence>
<dbReference type="SUPFAM" id="SSF52540">
    <property type="entry name" value="P-loop containing nucleoside triphosphate hydrolases"/>
    <property type="match status" value="1"/>
</dbReference>
<evidence type="ECO:0000313" key="3">
    <source>
        <dbReference type="Proteomes" id="UP000053789"/>
    </source>
</evidence>
<name>A0A0D2HYU1_CLAB1</name>
<dbReference type="InterPro" id="IPR027417">
    <property type="entry name" value="P-loop_NTPase"/>
</dbReference>
<dbReference type="Gene3D" id="1.25.40.10">
    <property type="entry name" value="Tetratricopeptide repeat domain"/>
    <property type="match status" value="1"/>
</dbReference>
<dbReference type="RefSeq" id="XP_016622744.1">
    <property type="nucleotide sequence ID" value="XM_016760894.1"/>
</dbReference>